<accession>A0A0N4UPG2</accession>
<reference evidence="7" key="1">
    <citation type="submission" date="2017-02" db="UniProtKB">
        <authorList>
            <consortium name="WormBaseParasite"/>
        </authorList>
    </citation>
    <scope>IDENTIFICATION</scope>
</reference>
<keyword evidence="3" id="KW-0812">Transmembrane</keyword>
<feature type="coiled-coil region" evidence="1">
    <location>
        <begin position="204"/>
        <end position="319"/>
    </location>
</feature>
<proteinExistence type="predicted"/>
<evidence type="ECO:0000313" key="6">
    <source>
        <dbReference type="Proteomes" id="UP000274756"/>
    </source>
</evidence>
<organism evidence="5 7">
    <name type="scientific">Dracunculus medinensis</name>
    <name type="common">Guinea worm</name>
    <dbReference type="NCBI Taxonomy" id="318479"/>
    <lineage>
        <taxon>Eukaryota</taxon>
        <taxon>Metazoa</taxon>
        <taxon>Ecdysozoa</taxon>
        <taxon>Nematoda</taxon>
        <taxon>Chromadorea</taxon>
        <taxon>Rhabditida</taxon>
        <taxon>Spirurina</taxon>
        <taxon>Dracunculoidea</taxon>
        <taxon>Dracunculidae</taxon>
        <taxon>Dracunculus</taxon>
    </lineage>
</organism>
<dbReference type="EMBL" id="UYYG01001245">
    <property type="protein sequence ID" value="VDN60795.1"/>
    <property type="molecule type" value="Genomic_DNA"/>
</dbReference>
<name>A0A0N4UPG2_DRAME</name>
<evidence type="ECO:0000256" key="3">
    <source>
        <dbReference type="SAM" id="Phobius"/>
    </source>
</evidence>
<evidence type="ECO:0000313" key="4">
    <source>
        <dbReference type="EMBL" id="VDN60795.1"/>
    </source>
</evidence>
<reference evidence="4 6" key="2">
    <citation type="submission" date="2018-11" db="EMBL/GenBank/DDBJ databases">
        <authorList>
            <consortium name="Pathogen Informatics"/>
        </authorList>
    </citation>
    <scope>NUCLEOTIDE SEQUENCE [LARGE SCALE GENOMIC DNA]</scope>
</reference>
<evidence type="ECO:0000256" key="1">
    <source>
        <dbReference type="SAM" id="Coils"/>
    </source>
</evidence>
<keyword evidence="1" id="KW-0175">Coiled coil</keyword>
<dbReference type="WBParaSite" id="DME_0000984701-mRNA-1">
    <property type="protein sequence ID" value="DME_0000984701-mRNA-1"/>
    <property type="gene ID" value="DME_0000984701"/>
</dbReference>
<keyword evidence="6" id="KW-1185">Reference proteome</keyword>
<feature type="transmembrane region" description="Helical" evidence="3">
    <location>
        <begin position="54"/>
        <end position="76"/>
    </location>
</feature>
<evidence type="ECO:0000313" key="7">
    <source>
        <dbReference type="WBParaSite" id="DME_0000984701-mRNA-1"/>
    </source>
</evidence>
<dbReference type="AlphaFoldDB" id="A0A0N4UPG2"/>
<gene>
    <name evidence="4" type="ORF">DME_LOCUS10768</name>
</gene>
<evidence type="ECO:0000256" key="2">
    <source>
        <dbReference type="SAM" id="MobiDB-lite"/>
    </source>
</evidence>
<evidence type="ECO:0000313" key="5">
    <source>
        <dbReference type="Proteomes" id="UP000038040"/>
    </source>
</evidence>
<keyword evidence="3" id="KW-0472">Membrane</keyword>
<keyword evidence="3" id="KW-1133">Transmembrane helix</keyword>
<feature type="region of interest" description="Disordered" evidence="2">
    <location>
        <begin position="412"/>
        <end position="433"/>
    </location>
</feature>
<dbReference type="Proteomes" id="UP000274756">
    <property type="component" value="Unassembled WGS sequence"/>
</dbReference>
<sequence>MPQIRSISSHPLLSTHIDETGGDFSLNNQSLTSSIEVTFKFLKNRIDELEKEKVFTILYVFLFYFIYCEILKFLFLKKYLFQNDLSSSLLRLKTSSEKSIEDSKETLIKTDHSRQLLISQEETLRARDHEYRSLKTRIISADLHTREREAQIGALKVNLFCYQIIRKIILIKFKIINFLFQKFFYNFRNELEETRNRLLSASQKLSYENDNRLLENEMRHELERLRTEKLVLINDIDEMKRRIQKGDVERREFDAYKARLERERAALKSHVEALELNKQRTESALRKITTERQALDKSLIAMEKENMELYRNCSHLQDQVGHNLCQIYLSFFKFLAGKFLFLYREQAFEQRIKMLEGKNISLKEHLDIERKRRRDYVERATAHDRGIREIRTVLDESIASLHRIAIEAPAKQRRRTDGGLRSRPLSVPRTLRT</sequence>
<dbReference type="Proteomes" id="UP000038040">
    <property type="component" value="Unplaced"/>
</dbReference>
<dbReference type="OrthoDB" id="3549872at2759"/>
<protein>
    <submittedName>
        <fullName evidence="7">DUF4515 domain-containing protein</fullName>
    </submittedName>
</protein>